<accession>A0A1A8FGR3</accession>
<organism evidence="1">
    <name type="scientific">Nothobranchius korthausae</name>
    <dbReference type="NCBI Taxonomy" id="1143690"/>
    <lineage>
        <taxon>Eukaryota</taxon>
        <taxon>Metazoa</taxon>
        <taxon>Chordata</taxon>
        <taxon>Craniata</taxon>
        <taxon>Vertebrata</taxon>
        <taxon>Euteleostomi</taxon>
        <taxon>Actinopterygii</taxon>
        <taxon>Neopterygii</taxon>
        <taxon>Teleostei</taxon>
        <taxon>Neoteleostei</taxon>
        <taxon>Acanthomorphata</taxon>
        <taxon>Ovalentaria</taxon>
        <taxon>Atherinomorphae</taxon>
        <taxon>Cyprinodontiformes</taxon>
        <taxon>Nothobranchiidae</taxon>
        <taxon>Nothobranchius</taxon>
    </lineage>
</organism>
<feature type="non-terminal residue" evidence="1">
    <location>
        <position position="1"/>
    </location>
</feature>
<feature type="non-terminal residue" evidence="1">
    <location>
        <position position="58"/>
    </location>
</feature>
<gene>
    <name evidence="1" type="primary">Nfu_g_1_016973</name>
</gene>
<sequence length="58" mass="6813">QVFSISCDFCYLLSCFRSQHFRIHHPQPHRTPESLCHVPPSILTDLLSRHAPFPFLDH</sequence>
<protein>
    <submittedName>
        <fullName evidence="1">Uncharacterized protein</fullName>
    </submittedName>
</protein>
<reference evidence="1" key="2">
    <citation type="submission" date="2016-06" db="EMBL/GenBank/DDBJ databases">
        <title>The genome of a short-lived fish provides insights into sex chromosome evolution and the genetic control of aging.</title>
        <authorList>
            <person name="Reichwald K."/>
            <person name="Felder M."/>
            <person name="Petzold A."/>
            <person name="Koch P."/>
            <person name="Groth M."/>
            <person name="Platzer M."/>
        </authorList>
    </citation>
    <scope>NUCLEOTIDE SEQUENCE</scope>
    <source>
        <tissue evidence="1">Brain</tissue>
    </source>
</reference>
<name>A0A1A8FGR3_9TELE</name>
<dbReference type="EMBL" id="HAEB01011690">
    <property type="protein sequence ID" value="SBQ58217.1"/>
    <property type="molecule type" value="Transcribed_RNA"/>
</dbReference>
<proteinExistence type="predicted"/>
<evidence type="ECO:0000313" key="1">
    <source>
        <dbReference type="EMBL" id="SBQ58217.1"/>
    </source>
</evidence>
<reference evidence="1" key="1">
    <citation type="submission" date="2016-05" db="EMBL/GenBank/DDBJ databases">
        <authorList>
            <person name="Lavstsen T."/>
            <person name="Jespersen J.S."/>
        </authorList>
    </citation>
    <scope>NUCLEOTIDE SEQUENCE</scope>
    <source>
        <tissue evidence="1">Brain</tissue>
    </source>
</reference>
<dbReference type="AlphaFoldDB" id="A0A1A8FGR3"/>